<dbReference type="EMBL" id="SHLC01000001">
    <property type="protein sequence ID" value="RZU66426.1"/>
    <property type="molecule type" value="Genomic_DNA"/>
</dbReference>
<gene>
    <name evidence="1" type="ORF">EV379_2782</name>
</gene>
<organism evidence="1 2">
    <name type="scientific">Microterricola gilva</name>
    <dbReference type="NCBI Taxonomy" id="393267"/>
    <lineage>
        <taxon>Bacteria</taxon>
        <taxon>Bacillati</taxon>
        <taxon>Actinomycetota</taxon>
        <taxon>Actinomycetes</taxon>
        <taxon>Micrococcales</taxon>
        <taxon>Microbacteriaceae</taxon>
        <taxon>Microterricola</taxon>
    </lineage>
</organism>
<dbReference type="Proteomes" id="UP000291483">
    <property type="component" value="Unassembled WGS sequence"/>
</dbReference>
<sequence length="150" mass="16485">MKSRVSTTIDVDASIDSTVEFWQRVGAPDGASPQPVSAQATQWTVLVNGVPSTRGAAAAAAELSRMTDLSNVVGAAPRGEVTFESLGEQRTRIAISVEWQREDTAESYVPLILLDGVHVNTDLRDFKRQVEREVRGSREWRATVERFEAL</sequence>
<comment type="caution">
    <text evidence="1">The sequence shown here is derived from an EMBL/GenBank/DDBJ whole genome shotgun (WGS) entry which is preliminary data.</text>
</comment>
<accession>A0A4V2GB17</accession>
<proteinExistence type="predicted"/>
<dbReference type="AlphaFoldDB" id="A0A4V2GB17"/>
<reference evidence="1 2" key="1">
    <citation type="submission" date="2019-02" db="EMBL/GenBank/DDBJ databases">
        <title>Sequencing the genomes of 1000 actinobacteria strains.</title>
        <authorList>
            <person name="Klenk H.-P."/>
        </authorList>
    </citation>
    <scope>NUCLEOTIDE SEQUENCE [LARGE SCALE GENOMIC DNA]</scope>
    <source>
        <strain evidence="1 2">DSM 18319</strain>
    </source>
</reference>
<keyword evidence="2" id="KW-1185">Reference proteome</keyword>
<evidence type="ECO:0000313" key="2">
    <source>
        <dbReference type="Proteomes" id="UP000291483"/>
    </source>
</evidence>
<name>A0A4V2GB17_9MICO</name>
<protein>
    <recommendedName>
        <fullName evidence="3">Polyketide cyclase/dehydrase/lipid transport protein</fullName>
    </recommendedName>
</protein>
<evidence type="ECO:0008006" key="3">
    <source>
        <dbReference type="Google" id="ProtNLM"/>
    </source>
</evidence>
<evidence type="ECO:0000313" key="1">
    <source>
        <dbReference type="EMBL" id="RZU66426.1"/>
    </source>
</evidence>